<dbReference type="EMBL" id="JACETU010000002">
    <property type="protein sequence ID" value="KAF7437330.1"/>
    <property type="molecule type" value="Genomic_DNA"/>
</dbReference>
<comment type="caution">
    <text evidence="1">The sequence shown here is derived from an EMBL/GenBank/DDBJ whole genome shotgun (WGS) entry which is preliminary data.</text>
</comment>
<dbReference type="PROSITE" id="PS00109">
    <property type="entry name" value="PROTEIN_KINASE_TYR"/>
    <property type="match status" value="1"/>
</dbReference>
<gene>
    <name evidence="1" type="ORF">PC9H_004169</name>
</gene>
<accession>A0A8H7DW33</accession>
<proteinExistence type="predicted"/>
<reference evidence="1" key="1">
    <citation type="submission" date="2019-07" db="EMBL/GenBank/DDBJ databases">
        <authorList>
            <person name="Palmer J.M."/>
        </authorList>
    </citation>
    <scope>NUCLEOTIDE SEQUENCE</scope>
    <source>
        <strain evidence="1">PC9</strain>
    </source>
</reference>
<dbReference type="Proteomes" id="UP000623687">
    <property type="component" value="Unassembled WGS sequence"/>
</dbReference>
<sequence length="292" mass="32463">MSTAALRVKFPTTWPGWHIPEFVLYEANPSSPSVASSNGSSCADSDESDIGGQPLIIVSVDEETSTDYGSDSPVFSATMKGNWSKPRDGIISSSAERRIVLKFAMREDLVPDLVEEAAMYDASLRSLQGRVIPKCYGLYEGQGEEGQLIACLILERWGECVDRPFWMLAVDLRLRILDQLHDIHRCGYWHNDFAERNVLLSKPVGDDCDTNDAILDVRIIDLSEIMPHTCELVKGVQGFSEGWSPTPTYSDNDGKKVDWRVGKPAPDVDDFGCGLLWKVWDECVVICRALSP</sequence>
<dbReference type="AlphaFoldDB" id="A0A8H7DW33"/>
<dbReference type="InterPro" id="IPR008266">
    <property type="entry name" value="Tyr_kinase_AS"/>
</dbReference>
<dbReference type="InterPro" id="IPR011009">
    <property type="entry name" value="Kinase-like_dom_sf"/>
</dbReference>
<name>A0A8H7DW33_PLEOS</name>
<dbReference type="OrthoDB" id="2523749at2759"/>
<protein>
    <submittedName>
        <fullName evidence="1">Uncharacterized protein</fullName>
    </submittedName>
</protein>
<dbReference type="SUPFAM" id="SSF56112">
    <property type="entry name" value="Protein kinase-like (PK-like)"/>
    <property type="match status" value="1"/>
</dbReference>
<dbReference type="VEuPathDB" id="FungiDB:PC9H_004169"/>
<dbReference type="RefSeq" id="XP_036635229.1">
    <property type="nucleotide sequence ID" value="XM_036773756.1"/>
</dbReference>
<dbReference type="GeneID" id="59373987"/>
<keyword evidence="2" id="KW-1185">Reference proteome</keyword>
<dbReference type="GO" id="GO:0004672">
    <property type="term" value="F:protein kinase activity"/>
    <property type="evidence" value="ECO:0007669"/>
    <property type="project" value="InterPro"/>
</dbReference>
<evidence type="ECO:0000313" key="2">
    <source>
        <dbReference type="Proteomes" id="UP000623687"/>
    </source>
</evidence>
<organism evidence="1 2">
    <name type="scientific">Pleurotus ostreatus</name>
    <name type="common">Oyster mushroom</name>
    <name type="synonym">White-rot fungus</name>
    <dbReference type="NCBI Taxonomy" id="5322"/>
    <lineage>
        <taxon>Eukaryota</taxon>
        <taxon>Fungi</taxon>
        <taxon>Dikarya</taxon>
        <taxon>Basidiomycota</taxon>
        <taxon>Agaricomycotina</taxon>
        <taxon>Agaricomycetes</taxon>
        <taxon>Agaricomycetidae</taxon>
        <taxon>Agaricales</taxon>
        <taxon>Pleurotineae</taxon>
        <taxon>Pleurotaceae</taxon>
        <taxon>Pleurotus</taxon>
    </lineage>
</organism>
<evidence type="ECO:0000313" key="1">
    <source>
        <dbReference type="EMBL" id="KAF7437330.1"/>
    </source>
</evidence>